<organism evidence="3 4">
    <name type="scientific">Williamsia sterculiae</name>
    <dbReference type="NCBI Taxonomy" id="1344003"/>
    <lineage>
        <taxon>Bacteria</taxon>
        <taxon>Bacillati</taxon>
        <taxon>Actinomycetota</taxon>
        <taxon>Actinomycetes</taxon>
        <taxon>Mycobacteriales</taxon>
        <taxon>Nocardiaceae</taxon>
        <taxon>Williamsia</taxon>
    </lineage>
</organism>
<keyword evidence="2" id="KW-0812">Transmembrane</keyword>
<evidence type="ECO:0000256" key="1">
    <source>
        <dbReference type="SAM" id="MobiDB-lite"/>
    </source>
</evidence>
<evidence type="ECO:0000313" key="3">
    <source>
        <dbReference type="EMBL" id="SIS11556.1"/>
    </source>
</evidence>
<keyword evidence="2" id="KW-1133">Transmembrane helix</keyword>
<proteinExistence type="predicted"/>
<evidence type="ECO:0000256" key="2">
    <source>
        <dbReference type="SAM" id="Phobius"/>
    </source>
</evidence>
<protein>
    <submittedName>
        <fullName evidence="3">Uncharacterized protein</fullName>
    </submittedName>
</protein>
<dbReference type="STRING" id="1344003.SAMN05445060_2745"/>
<keyword evidence="2" id="KW-0472">Membrane</keyword>
<keyword evidence="4" id="KW-1185">Reference proteome</keyword>
<feature type="region of interest" description="Disordered" evidence="1">
    <location>
        <begin position="203"/>
        <end position="223"/>
    </location>
</feature>
<dbReference type="Proteomes" id="UP000186218">
    <property type="component" value="Unassembled WGS sequence"/>
</dbReference>
<name>A0A1N7GGB6_9NOCA</name>
<reference evidence="3 4" key="1">
    <citation type="submission" date="2017-01" db="EMBL/GenBank/DDBJ databases">
        <authorList>
            <person name="Mah S.A."/>
            <person name="Swanson W.J."/>
            <person name="Moy G.W."/>
            <person name="Vacquier V.D."/>
        </authorList>
    </citation>
    <scope>NUCLEOTIDE SEQUENCE [LARGE SCALE GENOMIC DNA]</scope>
    <source>
        <strain evidence="3 4">CPCC 203464</strain>
    </source>
</reference>
<sequence length="223" mass="25897">MTIFPVEIWGTVAAWISAVGTTGSVAAAAGYYIYDKRIEAKSQARHIRIRLEKRDTGFAVAVWNYSDKAIYDLYAESQAKTLEEVVVFGEIIRFDLENRKIKRLGPDQYDEIAESLKHLPFLGRMDMEGRDNSIGPGEKAEFLYTVEMSGAARYYVGFRDSNARAWRLEYSEAMGHTRSHLSKDKLITYEHPTNMALRLHPRKYKKHRDRRKSVRKWVKEQQK</sequence>
<accession>A0A1N7GGB6</accession>
<dbReference type="EMBL" id="FTNT01000008">
    <property type="protein sequence ID" value="SIS11556.1"/>
    <property type="molecule type" value="Genomic_DNA"/>
</dbReference>
<feature type="compositionally biased region" description="Basic residues" evidence="1">
    <location>
        <begin position="203"/>
        <end position="216"/>
    </location>
</feature>
<dbReference type="AlphaFoldDB" id="A0A1N7GGB6"/>
<dbReference type="RefSeq" id="WP_076480452.1">
    <property type="nucleotide sequence ID" value="NZ_FTNT01000008.1"/>
</dbReference>
<feature type="transmembrane region" description="Helical" evidence="2">
    <location>
        <begin position="12"/>
        <end position="34"/>
    </location>
</feature>
<gene>
    <name evidence="3" type="ORF">SAMN05445060_2745</name>
</gene>
<evidence type="ECO:0000313" key="4">
    <source>
        <dbReference type="Proteomes" id="UP000186218"/>
    </source>
</evidence>
<dbReference type="OrthoDB" id="4761946at2"/>